<protein>
    <submittedName>
        <fullName evidence="1">Uncharacterized protein</fullName>
    </submittedName>
</protein>
<dbReference type="RefSeq" id="WP_023550114.1">
    <property type="nucleotide sequence ID" value="NZ_CM002285.1"/>
</dbReference>
<comment type="caution">
    <text evidence="1">The sequence shown here is derived from an EMBL/GenBank/DDBJ whole genome shotgun (WGS) entry which is preliminary data.</text>
</comment>
<keyword evidence="2" id="KW-1185">Reference proteome</keyword>
<evidence type="ECO:0000313" key="2">
    <source>
        <dbReference type="Proteomes" id="UP000017984"/>
    </source>
</evidence>
<proteinExistence type="predicted"/>
<dbReference type="Proteomes" id="UP000017984">
    <property type="component" value="Chromosome"/>
</dbReference>
<dbReference type="HOGENOM" id="CLU_2588328_0_0_11"/>
<reference evidence="1 2" key="1">
    <citation type="journal article" date="2014" name="Genome Announc.">
        <title>Draft Genome Sequence of Streptomyces roseochromogenes subsp. oscitans DS 12.976, Producer of the Aminocoumarin Antibiotic Clorobiocin.</title>
        <authorList>
            <person name="Ruckert C."/>
            <person name="Kalinowski J."/>
            <person name="Heide L."/>
            <person name="Apel A.K."/>
        </authorList>
    </citation>
    <scope>NUCLEOTIDE SEQUENCE [LARGE SCALE GENOMIC DNA]</scope>
    <source>
        <strain evidence="1 2">DS 12.976</strain>
    </source>
</reference>
<organism evidence="1 2">
    <name type="scientific">Streptomyces roseochromogenus subsp. oscitans DS 12.976</name>
    <dbReference type="NCBI Taxonomy" id="1352936"/>
    <lineage>
        <taxon>Bacteria</taxon>
        <taxon>Bacillati</taxon>
        <taxon>Actinomycetota</taxon>
        <taxon>Actinomycetes</taxon>
        <taxon>Kitasatosporales</taxon>
        <taxon>Streptomycetaceae</taxon>
        <taxon>Streptomyces</taxon>
    </lineage>
</organism>
<accession>V6K199</accession>
<dbReference type="EMBL" id="AWQX01000237">
    <property type="protein sequence ID" value="EST25828.1"/>
    <property type="molecule type" value="Genomic_DNA"/>
</dbReference>
<sequence length="80" mass="8624">MDEAGDLLVPAERDERGGVEEEIVDEAHRPIPASCRAARWAAHLSRLLVGDLVPEQLGQHRTDPLAPLVDLLGGEGLCGY</sequence>
<evidence type="ECO:0000313" key="1">
    <source>
        <dbReference type="EMBL" id="EST25828.1"/>
    </source>
</evidence>
<name>V6K199_STRRC</name>
<dbReference type="AlphaFoldDB" id="V6K199"/>
<gene>
    <name evidence="1" type="ORF">M878_27880</name>
</gene>